<feature type="transmembrane region" description="Helical" evidence="26">
    <location>
        <begin position="4094"/>
        <end position="4119"/>
    </location>
</feature>
<keyword evidence="19 26" id="KW-0472">Membrane</keyword>
<dbReference type="GO" id="GO:0016020">
    <property type="term" value="C:membrane"/>
    <property type="evidence" value="ECO:0007669"/>
    <property type="project" value="UniProtKB-SubCell"/>
</dbReference>
<dbReference type="Gene3D" id="1.10.150.60">
    <property type="entry name" value="ARID DNA-binding domain"/>
    <property type="match status" value="1"/>
</dbReference>
<dbReference type="InterPro" id="IPR003959">
    <property type="entry name" value="ATPase_AAA_core"/>
</dbReference>
<evidence type="ECO:0000256" key="17">
    <source>
        <dbReference type="ARBA" id="ARBA00023015"/>
    </source>
</evidence>
<dbReference type="InterPro" id="IPR036638">
    <property type="entry name" value="HLH_DNA-bd_sf"/>
</dbReference>
<dbReference type="PRINTS" id="PR00785">
    <property type="entry name" value="NCTRNSLOCATR"/>
</dbReference>
<feature type="transmembrane region" description="Helical" evidence="26">
    <location>
        <begin position="3662"/>
        <end position="3684"/>
    </location>
</feature>
<feature type="compositionally biased region" description="Pro residues" evidence="25">
    <location>
        <begin position="875"/>
        <end position="905"/>
    </location>
</feature>
<feature type="domain" description="BHLH" evidence="29">
    <location>
        <begin position="2877"/>
        <end position="2930"/>
    </location>
</feature>
<feature type="compositionally biased region" description="Polar residues" evidence="25">
    <location>
        <begin position="1714"/>
        <end position="1725"/>
    </location>
</feature>
<feature type="compositionally biased region" description="Basic and acidic residues" evidence="25">
    <location>
        <begin position="4333"/>
        <end position="4346"/>
    </location>
</feature>
<keyword evidence="15" id="KW-0156">Chromatin regulator</keyword>
<sequence>MLGNYESAEVYYEGCIQMINKLLLMIPEPLRKNKWQQVQKKVASEYDEIKILKSMLQTLRVDTNVEVPIGVRRLRDEPVRDYGDILPEDSFITAQNDPDVWPPPTPVDHGYMQRNSFSKPRLSNVRKPEMKKGASRASSSNTARRSEVKPVRTGKKEERPSSSKSERNPDNNKVDKEKDVENNEKVEQEEEKKFECHGMERELADVLERDIVQKNPNIRWDDIADLHEAKRLLEEAVVLPMWMPEFFTGIRRPWKGVLMVGPPGTGKTMLAKAVATECGTTFFNVSSSTLTSKYRGESEKMVRLLFEMARFYAPSTIFIDEIDSLCSRRGSESEHEASRRVKSELLVQMDGITANNDEPGKVVMVLAATNFPWDIDEALRRRLEKRIYIPLPTQEGREALLKINLREVKLDPDVNLNDIAEKLDGFSGADITNVCRDASMMSMRRKIYGLKPDQIKQLPKEELDLPVTNRDFEEALLKNNKSVSKEDLDKYEKWMNEFAVFLNMAATQAEKQQNDVNCEKVQPDQHLNVRNSLLQNGTDKSGVRGSGGVAIAKTKNTGGKNLVTEMSQYRPDGSGGGPTAASTGPPAAPAPDPGSGDAEPGPGSAPPEGAYPVEGPPADGHGYGFPYARDVHNSAEGGVHAFGPRQAFGGPKQAPGAPYPQRFVSGQALSQPTGPTPTLNQLLQSTNPMPPHRYQNSYGHPEQPYNQGWPPQKSLATYGTPPAPAPGVPPAPYRNQPTKPESGDGVIAKSGFRFCVRFELTDRVLADPAEDTRTTRRCIYLLIVEVYLNMLKTAVTSSGVNLKAIIIESAEAITFTVCLYYYFFVCQSLSHLEVLMQKKHLSPAYSGGSAPSPGYGESRSGWAGPPVSGQHGPGSPGPPNTSAPASQPSPQPPSHSPGPGLPPSPQHQQQQPQHQGFPSRPAQPTTPNAHAPDAADLSGGNSNDSSGGPAPGTPNSQGMRPTPSPTGSTGSRSMSPAVGQQNIPMPPRPSSGQSDGSGSTRMSHSPMATQGSYPAQHSSPHPAHVHGYKGHPGMVSGPAGQQMPLYQPNQQYAQSGYPPRPQANIQYPGQGYGPPASQAPPNNNMSPQQYPNRSSNHMQNSQFTPYQQSWQGPVTLAKGNGPPQAPGSPSPGPAGPPRPPHYLKQHLQHKMGFGNVPGSAPPSPSPPQNYHMGPPPPGHHHSGMGPPPTMGPPNMPPASSPLMPNSHSHDGPMPPPSSTPNSHTQMGSEMLDNGITTTAQGGMSTHVTTASGGSVTSVVTTGPDGTPIDEGSQQSTLSNASAASGEDPQCTTPKSNRKNEMGHYSHPTTPQSTVPSPGAASMNSMHEDYGELSSPSWPRTPASPKTDSLSKLYEMDDSPDRRAWLDKLLTFMEERRTPITTCPTISKNPLDLFRLYVYVKDRGGFMEVTKNKTWKDIAGMLGIGASSSAAYTLRKHYTKNLLAYECQFDRGGIDPQPIINQVEASSKKKSAKAASVPSPGSSNSQDSFPPPGSGGTSMDGYGYGYPPTGNPEYNASSQRPSSQSNAPSPHGGSGGANHLNNAAPGGPSPAGGAADNVSVSNPFDDVSPSPPPRGGPFPGGPHPPYPSGTPPRPQGYSGQAGYNQYPSPGPGAPPDQYSSYPASSGYPPAVRPVYPPYSGDSGAPPPPNPNNTPGPPAAGQDPYTRYNMGAAPTSTYTPRPNYTGAPGSTGPPASQQPPAGPYTAQQEYYRPEQNYPNQQGPSATANYPGGPASNKNMPPPGPQPSRRHPDFVKDQQSYQYGQQRPQIYAWSNNNQYRPPQYGASGGPQVATQQWTQGGRPAGQWDRYPSGTQGYQPPQSTQQQWSSLSTPGVGQNSPLRPPLGGPRPGKPFTMMPPQGAKGSQVPAVPSSSYSQNQLPKREITFPPDSVEATLPVLYRRKRLCRADVGQVDPWRIIMCLRSGLLSESTYALDILNVLLFDDSSVGYFGLNQWPGLLDILLEHFQKALSDIFDGPFPRDEKPDESDVDLGGVVTPIDPNLKSVLLPNTSNYTFVTRKGYPVKLLDRSEDIFIQDNQKDWDVRGDTTGASIVAEVNTDPWQLRADHILPTFQAEFGRIPFHRRLEDKKDLSETVRDTVQERQRTPPPDEAPPPPKTSDKKRRTKTLSDVISRIKKDSSEANGVLTLETTTDKVKTDVVSEKANCEEQSVDLNASSVNGECGKGSGQQVRDTVGTLKRRRSSDCEDEAYTRDEASLVLITESQDNIGKRCVCISNIIRSLTFVPGNESEFARSSTFLAVVGKLLLLHHEHPPRTQKTRNYDREEDADFADSCSSLQGESEWWWDFLINIRENILVSIANISGQIDFNVYPEEIVRPILDGLLHWAICPSASGQDSFASVGPSSLLSPQRLALESLCKLCVTNNNVDLVIATPPFPRLERLCAVLTKHLCRSEDQVLREFSINLLHYLAAADSSMARTVASQTPCVSLLVAFIEQAEQSALGVANQHGIGALRDNPDSMGTSLDMLRRAAATLVFLARHPDNKPLLVQQESRLLALVMSQILDQQVALLLSKREDGPSPAYPRHLHGRVIYKDLGDPRTAGDVLKFELRRMSNHTSFASVGIQEIKISTVRGLSSPDLPAPHDDSRRLRALALQRAAYLHAVKISACPTMLISTLPTVGRPRRDDSPKTHIPNPACGSAVKVDMYAYAGGGPPHYAPPPTYLQPHPPAHHPQVAPVPMGQEPPPVAHYSKRRRSDEDDPSGSKYNRMEDDTIQDKERFASCFVYARRIFERILCCFGKKKCMGLEVRVRSSVPRGLEISTASQESSSVPVRALNGVHPSEVGQGRALKGSIVFPSSRDPPRGRRPSTTEHRPSTRGSHAAEPPPPPAHHWNTSAPLSPQMPSLALLRFLVSRYPRLFNYDSRTENHCEIERRRRNKMTAYITELSDMVPTCSALARKPDKLTILRMAVAHMKALREFPSAGSKSRLVEFITVSTTTTPRCSSRIIPGVAAYTTRAQTDAITENITAVFSLIKNITLSFLIKQMRQVEFTKEKTTATCSLIYGDSIKNYGHLNGTGNTSTDGTYKPSFLTDQELKHLILEAADGFLFVISCDTGRVIYVSDSVAPVLNYSQSDWYGSCLYDNLHPEDVEKVREQLSTQEPQNTGRILDLKTGTVKKEGHQSSMRLCMGSRRGFICRMKVGNLAAENMAIGHLNRLKQRNSLGPGRDGQNYAVVHCTGYIKNWPPTDMFAGVQMERQSEDEIHTSHCCLVAIGRLQVTSTPNTSDLSGSNSTAEFISRHSMDGKFSFVDQRVIGLLGYSPPELLGKSCFEFFHPEDQTHMKDSFEQVLKLKGQVLSVMYRFRAKNREWVWLRTSAFAFLNPYTDDVEYIVCTNTTAKSLHSGQEGTTETEQVAYQQPGLDYSLQRRDAGLYSHMLPSAHIQNPQQTARPSSGQNVYSNYEPTASPIAYGSPQASASSSSAGVLGRLTKGSTTSPTPAAAAWTLRQAQPAPEGYQYNQPSPRSPGPTYTQLSGGSRAGTAPGPSYQWNTWQGGATQAADAGGPGSSGSGPPPQPQPQPHELSDMLQMLDQGGAASFEDLNMFNTTFESELQSSRKLQSASASSSVIGILRWRVGSVCRQAHQTQDSIQKRNPKMNNYFKLFFRRISKDFKQKQLLPLKLLFFMHSSTVLVLYPYLTIHMRELGINVEEAATMSAVAPVIAVLMPPLAGMIADKIGNFRVMLALFSAIGGASALLLLLVPVGRITITYPDRVVFGMSCSSGYPLSLSMHQHHPCSPIKSQNKTDLQLESCGFACHAVLAENQTDALLRTRTYSLQLYNLEENTTHTYTYTLTDEDIHIPEPISETLNHKTLTNNERFLTSIRRLSKNSYYFPTATLFNFSCDLRDNSSSADCVFGTRSSFDRFQKKLGRNFNATLAPIETTRDDDFEERQIYSLLLEDKRNTSCLGGFVRPGQHITINMPIYRDNSSEIFKHLELGSCATRCLVTATRTDVCSNDNTVIELDMSLTFWSYLVIRVFIGIVSGTSFAMFEGAVIAILREHKADYGLQRIYATIGGMISSPLSGFLVDFASRGKGYTDFTPIFFLYATLKIVSGILMLFINLEFKKPAQSVVSDVISVLRKMELIVLFVACLILGSAWGYIESFLFWLLQDLGGSKSLMGLTITVGGLIGIPLLVLSGPIIKKLGHANVIFIGFAFYAIRLIGYSLIYNPWLCLIFEAMESVTFGLSFTAAVTYAARLSTVTTDTTIQGLLGGLYFAVGKGLGSLVGGYLIKAYGIRSTFQKFAFFTAAVGLAYFAFYHLYMKKRPSVGTDITKKDVEKPPQGFVDVDLNVKAAAHHEVPAVYEDALANPAFEDTEFNEDAPEEKTTDKDGTNNAS</sequence>
<feature type="domain" description="Major facilitator superfamily (MFS) profile" evidence="28">
    <location>
        <begin position="4093"/>
        <end position="4346"/>
    </location>
</feature>
<keyword evidence="22 24" id="KW-0413">Isomerase</keyword>
<dbReference type="CDD" id="cd00130">
    <property type="entry name" value="PAS"/>
    <property type="match status" value="2"/>
</dbReference>
<evidence type="ECO:0000256" key="4">
    <source>
        <dbReference type="ARBA" id="ARBA00004186"/>
    </source>
</evidence>
<dbReference type="PROSITE" id="PS50850">
    <property type="entry name" value="MFS"/>
    <property type="match status" value="1"/>
</dbReference>
<keyword evidence="14 24" id="KW-0067">ATP-binding</keyword>
<dbReference type="GO" id="GO:0005654">
    <property type="term" value="C:nucleoplasm"/>
    <property type="evidence" value="ECO:0007669"/>
    <property type="project" value="TreeGrafter"/>
</dbReference>
<feature type="compositionally biased region" description="Polar residues" evidence="25">
    <location>
        <begin position="1333"/>
        <end position="1349"/>
    </location>
</feature>
<keyword evidence="11" id="KW-0677">Repeat</keyword>
<keyword evidence="10" id="KW-0479">Metal-binding</keyword>
<evidence type="ECO:0000256" key="16">
    <source>
        <dbReference type="ARBA" id="ARBA00022989"/>
    </source>
</evidence>
<feature type="compositionally biased region" description="Polar residues" evidence="25">
    <location>
        <begin position="990"/>
        <end position="1019"/>
    </location>
</feature>
<evidence type="ECO:0000256" key="2">
    <source>
        <dbReference type="ARBA" id="ARBA00004123"/>
    </source>
</evidence>
<keyword evidence="12 24" id="KW-0547">Nucleotide-binding</keyword>
<dbReference type="InterPro" id="IPR021906">
    <property type="entry name" value="BAF250/Osa"/>
</dbReference>
<dbReference type="Gene3D" id="4.10.280.10">
    <property type="entry name" value="Helix-loop-helix DNA-binding domain"/>
    <property type="match status" value="1"/>
</dbReference>
<comment type="cofactor">
    <cofactor evidence="1">
        <name>Zn(2+)</name>
        <dbReference type="ChEBI" id="CHEBI:29105"/>
    </cofactor>
</comment>
<feature type="region of interest" description="Disordered" evidence="25">
    <location>
        <begin position="842"/>
        <end position="1352"/>
    </location>
</feature>
<dbReference type="GO" id="GO:0003677">
    <property type="term" value="F:DNA binding"/>
    <property type="evidence" value="ECO:0007669"/>
    <property type="project" value="UniProtKB-KW"/>
</dbReference>
<evidence type="ECO:0000256" key="5">
    <source>
        <dbReference type="ARBA" id="ARBA00005988"/>
    </source>
</evidence>
<dbReference type="GO" id="GO:0051013">
    <property type="term" value="P:microtubule severing"/>
    <property type="evidence" value="ECO:0007669"/>
    <property type="project" value="UniProtKB-UniRule"/>
</dbReference>
<dbReference type="InterPro" id="IPR001067">
    <property type="entry name" value="Nuc_translocat"/>
</dbReference>
<dbReference type="GO" id="GO:0022857">
    <property type="term" value="F:transmembrane transporter activity"/>
    <property type="evidence" value="ECO:0007669"/>
    <property type="project" value="InterPro"/>
</dbReference>
<keyword evidence="24" id="KW-0132">Cell division</keyword>
<evidence type="ECO:0000259" key="29">
    <source>
        <dbReference type="PROSITE" id="PS50888"/>
    </source>
</evidence>
<dbReference type="Pfam" id="PF00004">
    <property type="entry name" value="AAA"/>
    <property type="match status" value="1"/>
</dbReference>
<dbReference type="InterPro" id="IPR020846">
    <property type="entry name" value="MFS_dom"/>
</dbReference>
<dbReference type="InterPro" id="IPR001610">
    <property type="entry name" value="PAC"/>
</dbReference>
<evidence type="ECO:0000256" key="1">
    <source>
        <dbReference type="ARBA" id="ARBA00001947"/>
    </source>
</evidence>
<organism evidence="31 32">
    <name type="scientific">Tenebrio molitor</name>
    <name type="common">Yellow mealworm beetle</name>
    <dbReference type="NCBI Taxonomy" id="7067"/>
    <lineage>
        <taxon>Eukaryota</taxon>
        <taxon>Metazoa</taxon>
        <taxon>Ecdysozoa</taxon>
        <taxon>Arthropoda</taxon>
        <taxon>Hexapoda</taxon>
        <taxon>Insecta</taxon>
        <taxon>Pterygota</taxon>
        <taxon>Neoptera</taxon>
        <taxon>Endopterygota</taxon>
        <taxon>Coleoptera</taxon>
        <taxon>Polyphaga</taxon>
        <taxon>Cucujiformia</taxon>
        <taxon>Tenebrionidae</taxon>
        <taxon>Tenebrio</taxon>
    </lineage>
</organism>
<dbReference type="InterPro" id="IPR016024">
    <property type="entry name" value="ARM-type_fold"/>
</dbReference>
<feature type="region of interest" description="Disordered" evidence="25">
    <location>
        <begin position="1464"/>
        <end position="1876"/>
    </location>
</feature>
<dbReference type="GO" id="GO:0005524">
    <property type="term" value="F:ATP binding"/>
    <property type="evidence" value="ECO:0007669"/>
    <property type="project" value="UniProtKB-KW"/>
</dbReference>
<dbReference type="SUPFAM" id="SSF103473">
    <property type="entry name" value="MFS general substrate transporter"/>
    <property type="match status" value="2"/>
</dbReference>
<dbReference type="GO" id="GO:0046872">
    <property type="term" value="F:metal ion binding"/>
    <property type="evidence" value="ECO:0007669"/>
    <property type="project" value="UniProtKB-KW"/>
</dbReference>
<dbReference type="Pfam" id="PF01388">
    <property type="entry name" value="ARID"/>
    <property type="match status" value="1"/>
</dbReference>
<evidence type="ECO:0000256" key="24">
    <source>
        <dbReference type="HAMAP-Rule" id="MF_03023"/>
    </source>
</evidence>
<dbReference type="PANTHER" id="PTHR12656">
    <property type="entry name" value="BRG-1 ASSOCIATED FACTOR 250 BAF250"/>
    <property type="match status" value="1"/>
</dbReference>
<feature type="transmembrane region" description="Helical" evidence="26">
    <location>
        <begin position="4131"/>
        <end position="4151"/>
    </location>
</feature>
<dbReference type="Pfam" id="PF14598">
    <property type="entry name" value="PAS_11"/>
    <property type="match status" value="1"/>
</dbReference>
<dbReference type="InterPro" id="IPR001606">
    <property type="entry name" value="ARID_dom"/>
</dbReference>
<dbReference type="GO" id="GO:0046983">
    <property type="term" value="F:protein dimerization activity"/>
    <property type="evidence" value="ECO:0007669"/>
    <property type="project" value="InterPro"/>
</dbReference>
<keyword evidence="6 24" id="KW-0963">Cytoplasm</keyword>
<keyword evidence="23" id="KW-0539">Nucleus</keyword>
<feature type="compositionally biased region" description="Pro residues" evidence="25">
    <location>
        <begin position="1643"/>
        <end position="1656"/>
    </location>
</feature>
<dbReference type="PANTHER" id="PTHR12656:SF5">
    <property type="entry name" value="TRITHORAX GROUP PROTEIN OSA"/>
    <property type="match status" value="1"/>
</dbReference>
<feature type="compositionally biased region" description="Low complexity" evidence="25">
    <location>
        <begin position="1244"/>
        <end position="1266"/>
    </location>
</feature>
<evidence type="ECO:0000256" key="8">
    <source>
        <dbReference type="ARBA" id="ARBA00022692"/>
    </source>
</evidence>
<dbReference type="Pfam" id="PF17862">
    <property type="entry name" value="AAA_lid_3"/>
    <property type="match status" value="1"/>
</dbReference>
<dbReference type="SMART" id="SM00353">
    <property type="entry name" value="HLH"/>
    <property type="match status" value="1"/>
</dbReference>
<keyword evidence="17" id="KW-0805">Transcription regulation</keyword>
<feature type="region of interest" description="Disordered" evidence="25">
    <location>
        <begin position="2791"/>
        <end position="2851"/>
    </location>
</feature>
<dbReference type="GO" id="GO:0005813">
    <property type="term" value="C:centrosome"/>
    <property type="evidence" value="ECO:0007669"/>
    <property type="project" value="UniProtKB-SubCell"/>
</dbReference>
<feature type="compositionally biased region" description="Polar residues" evidence="25">
    <location>
        <begin position="554"/>
        <end position="567"/>
    </location>
</feature>
<dbReference type="SUPFAM" id="SSF55785">
    <property type="entry name" value="PYP-like sensor domain (PAS domain)"/>
    <property type="match status" value="2"/>
</dbReference>
<comment type="caution">
    <text evidence="31">The sequence shown here is derived from an EMBL/GenBank/DDBJ whole genome shotgun (WGS) entry which is preliminary data.</text>
</comment>
<dbReference type="Gene3D" id="3.30.450.20">
    <property type="entry name" value="PAS domain"/>
    <property type="match status" value="2"/>
</dbReference>
<dbReference type="InterPro" id="IPR057247">
    <property type="entry name" value="CARBOXYPEPT_ZN_2"/>
</dbReference>
<dbReference type="PROSITE" id="PS50112">
    <property type="entry name" value="PAS"/>
    <property type="match status" value="2"/>
</dbReference>
<dbReference type="SUPFAM" id="SSF52540">
    <property type="entry name" value="P-loop containing nucleoside triphosphate hydrolases"/>
    <property type="match status" value="1"/>
</dbReference>
<feature type="transmembrane region" description="Helical" evidence="26">
    <location>
        <begin position="4217"/>
        <end position="4241"/>
    </location>
</feature>
<dbReference type="PROSITE" id="PS50888">
    <property type="entry name" value="BHLH"/>
    <property type="match status" value="1"/>
</dbReference>
<feature type="compositionally biased region" description="Low complexity" evidence="25">
    <location>
        <begin position="1811"/>
        <end position="1830"/>
    </location>
</feature>
<feature type="region of interest" description="Disordered" evidence="25">
    <location>
        <begin position="3394"/>
        <end position="3413"/>
    </location>
</feature>
<dbReference type="InterPro" id="IPR024989">
    <property type="entry name" value="MFS_assoc_dom"/>
</dbReference>
<dbReference type="GO" id="GO:0045944">
    <property type="term" value="P:positive regulation of transcription by RNA polymerase II"/>
    <property type="evidence" value="ECO:0007669"/>
    <property type="project" value="UniProtKB-ARBA"/>
</dbReference>
<dbReference type="FunFam" id="3.40.50.300:FF:000159">
    <property type="entry name" value="Katanin p60 ATPase-containing subunit A1"/>
    <property type="match status" value="1"/>
</dbReference>
<comment type="catalytic activity">
    <reaction evidence="24">
        <text>n ATP + n H2O + a microtubule = n ADP + n phosphate + (n+1) alpha/beta tubulin heterodimers.</text>
        <dbReference type="EC" id="5.6.1.1"/>
    </reaction>
</comment>
<dbReference type="Pfam" id="PF21126">
    <property type="entry name" value="KATNA1_MIT"/>
    <property type="match status" value="1"/>
</dbReference>
<dbReference type="InterPro" id="IPR028596">
    <property type="entry name" value="KATNA1"/>
</dbReference>
<feature type="binding site" evidence="24">
    <location>
        <begin position="261"/>
        <end position="268"/>
    </location>
    <ligand>
        <name>ATP</name>
        <dbReference type="ChEBI" id="CHEBI:30616"/>
    </ligand>
</feature>
<evidence type="ECO:0000256" key="12">
    <source>
        <dbReference type="ARBA" id="ARBA00022741"/>
    </source>
</evidence>
<dbReference type="SUPFAM" id="SSF47459">
    <property type="entry name" value="HLH, helix-loop-helix DNA-binding domain"/>
    <property type="match status" value="1"/>
</dbReference>
<evidence type="ECO:0000259" key="28">
    <source>
        <dbReference type="PROSITE" id="PS50850"/>
    </source>
</evidence>
<feature type="compositionally biased region" description="Polar residues" evidence="25">
    <location>
        <begin position="1478"/>
        <end position="1487"/>
    </location>
</feature>
<keyword evidence="8 26" id="KW-0812">Transmembrane</keyword>
<evidence type="ECO:0000256" key="11">
    <source>
        <dbReference type="ARBA" id="ARBA00022737"/>
    </source>
</evidence>
<feature type="compositionally biased region" description="Basic and acidic residues" evidence="25">
    <location>
        <begin position="144"/>
        <end position="194"/>
    </location>
</feature>
<feature type="transmembrane region" description="Helical" evidence="26">
    <location>
        <begin position="3983"/>
        <end position="4008"/>
    </location>
</feature>
<dbReference type="GO" id="GO:0071565">
    <property type="term" value="C:nBAF complex"/>
    <property type="evidence" value="ECO:0007669"/>
    <property type="project" value="TreeGrafter"/>
</dbReference>
<dbReference type="CDD" id="cd19522">
    <property type="entry name" value="RecA-like_KTNA1"/>
    <property type="match status" value="1"/>
</dbReference>
<dbReference type="InterPro" id="IPR027417">
    <property type="entry name" value="P-loop_NTPase"/>
</dbReference>
<feature type="compositionally biased region" description="Pro residues" evidence="25">
    <location>
        <begin position="1568"/>
        <end position="1593"/>
    </location>
</feature>
<feature type="compositionally biased region" description="Polar residues" evidence="25">
    <location>
        <begin position="667"/>
        <end position="687"/>
    </location>
</feature>
<dbReference type="GO" id="GO:0031491">
    <property type="term" value="F:nucleosome binding"/>
    <property type="evidence" value="ECO:0007669"/>
    <property type="project" value="TreeGrafter"/>
</dbReference>
<feature type="region of interest" description="Disordered" evidence="25">
    <location>
        <begin position="3421"/>
        <end position="3451"/>
    </location>
</feature>
<feature type="transmembrane region" description="Helical" evidence="26">
    <location>
        <begin position="4020"/>
        <end position="4040"/>
    </location>
</feature>
<feature type="transmembrane region" description="Helical" evidence="26">
    <location>
        <begin position="4157"/>
        <end position="4177"/>
    </location>
</feature>
<feature type="region of interest" description="Disordered" evidence="25">
    <location>
        <begin position="531"/>
        <end position="744"/>
    </location>
</feature>
<evidence type="ECO:0000256" key="23">
    <source>
        <dbReference type="ARBA" id="ARBA00023242"/>
    </source>
</evidence>
<feature type="compositionally biased region" description="Pro residues" evidence="25">
    <location>
        <begin position="2102"/>
        <end position="2113"/>
    </location>
</feature>
<feature type="compositionally biased region" description="Low complexity" evidence="25">
    <location>
        <begin position="1617"/>
        <end position="1628"/>
    </location>
</feature>
<dbReference type="GO" id="GO:0005667">
    <property type="term" value="C:transcription regulator complex"/>
    <property type="evidence" value="ECO:0007669"/>
    <property type="project" value="InterPro"/>
</dbReference>
<dbReference type="Gene3D" id="1.10.8.60">
    <property type="match status" value="1"/>
</dbReference>
<reference evidence="31" key="1">
    <citation type="journal article" date="2020" name="J Insects Food Feed">
        <title>The yellow mealworm (Tenebrio molitor) genome: a resource for the emerging insects as food and feed industry.</title>
        <authorList>
            <person name="Eriksson T."/>
            <person name="Andere A."/>
            <person name="Kelstrup H."/>
            <person name="Emery V."/>
            <person name="Picard C."/>
        </authorList>
    </citation>
    <scope>NUCLEOTIDE SEQUENCE</scope>
    <source>
        <strain evidence="31">Stoneville</strain>
        <tissue evidence="31">Whole head</tissue>
    </source>
</reference>
<evidence type="ECO:0000259" key="27">
    <source>
        <dbReference type="PROSITE" id="PS50112"/>
    </source>
</evidence>
<feature type="region of interest" description="Disordered" evidence="25">
    <location>
        <begin position="3464"/>
        <end position="3533"/>
    </location>
</feature>
<keyword evidence="7" id="KW-0597">Phosphoprotein</keyword>
<dbReference type="Pfam" id="PF00989">
    <property type="entry name" value="PAS"/>
    <property type="match status" value="1"/>
</dbReference>
<dbReference type="CDD" id="cd17335">
    <property type="entry name" value="MFS_MFSD6"/>
    <property type="match status" value="1"/>
</dbReference>
<feature type="transmembrane region" description="Helical" evidence="26">
    <location>
        <begin position="3690"/>
        <end position="3713"/>
    </location>
</feature>
<evidence type="ECO:0000313" key="31">
    <source>
        <dbReference type="EMBL" id="KAH0819281.1"/>
    </source>
</evidence>
<dbReference type="PROSITE" id="PS00133">
    <property type="entry name" value="CARBOXYPEPT_ZN_2"/>
    <property type="match status" value="1"/>
</dbReference>
<gene>
    <name evidence="24" type="primary">KATNA1</name>
    <name evidence="31" type="ORF">GEV33_003511</name>
</gene>
<feature type="compositionally biased region" description="Low complexity" evidence="25">
    <location>
        <begin position="906"/>
        <end position="919"/>
    </location>
</feature>
<feature type="compositionally biased region" description="Basic and acidic residues" evidence="25">
    <location>
        <begin position="2814"/>
        <end position="2828"/>
    </location>
</feature>
<dbReference type="GO" id="GO:0003700">
    <property type="term" value="F:DNA-binding transcription factor activity"/>
    <property type="evidence" value="ECO:0007669"/>
    <property type="project" value="InterPro"/>
</dbReference>
<feature type="transmembrane region" description="Helical" evidence="26">
    <location>
        <begin position="4253"/>
        <end position="4271"/>
    </location>
</feature>
<evidence type="ECO:0000259" key="30">
    <source>
        <dbReference type="PROSITE" id="PS51011"/>
    </source>
</evidence>
<feature type="region of interest" description="Disordered" evidence="25">
    <location>
        <begin position="4324"/>
        <end position="4346"/>
    </location>
</feature>
<evidence type="ECO:0000256" key="13">
    <source>
        <dbReference type="ARBA" id="ARBA00022833"/>
    </source>
</evidence>
<dbReference type="GO" id="GO:0008017">
    <property type="term" value="F:microtubule binding"/>
    <property type="evidence" value="ECO:0007669"/>
    <property type="project" value="UniProtKB-UniRule"/>
</dbReference>
<dbReference type="SMART" id="SM00501">
    <property type="entry name" value="BRIGHT"/>
    <property type="match status" value="1"/>
</dbReference>
<keyword evidence="32" id="KW-1185">Reference proteome</keyword>
<comment type="function">
    <text evidence="24">Catalytic subunit of a complex which severs microtubules in an ATP-dependent manner. Microtubule severing may promote rapid reorganization of cellular microtubule arrays and the release of microtubules from the centrosome following nucleation.</text>
</comment>
<dbReference type="SMART" id="SM00382">
    <property type="entry name" value="AAA"/>
    <property type="match status" value="1"/>
</dbReference>
<dbReference type="GO" id="GO:0035060">
    <property type="term" value="C:brahma complex"/>
    <property type="evidence" value="ECO:0007669"/>
    <property type="project" value="InterPro"/>
</dbReference>
<feature type="compositionally biased region" description="Pro residues" evidence="25">
    <location>
        <begin position="721"/>
        <end position="732"/>
    </location>
</feature>
<dbReference type="InterPro" id="IPR013767">
    <property type="entry name" value="PAS_fold"/>
</dbReference>
<dbReference type="GO" id="GO:0000922">
    <property type="term" value="C:spindle pole"/>
    <property type="evidence" value="ECO:0007669"/>
    <property type="project" value="UniProtKB-SubCell"/>
</dbReference>
<dbReference type="InterPro" id="IPR035965">
    <property type="entry name" value="PAS-like_dom_sf"/>
</dbReference>
<keyword evidence="9 24" id="KW-0493">Microtubule</keyword>
<dbReference type="SUPFAM" id="SSF46774">
    <property type="entry name" value="ARID-like"/>
    <property type="match status" value="1"/>
</dbReference>
<dbReference type="InterPro" id="IPR003960">
    <property type="entry name" value="ATPase_AAA_CS"/>
</dbReference>
<dbReference type="InterPro" id="IPR048612">
    <property type="entry name" value="KTNA1_AAA_dom"/>
</dbReference>
<evidence type="ECO:0000256" key="3">
    <source>
        <dbReference type="ARBA" id="ARBA00004141"/>
    </source>
</evidence>
<feature type="domain" description="PAS" evidence="27">
    <location>
        <begin position="3046"/>
        <end position="3117"/>
    </location>
</feature>
<feature type="compositionally biased region" description="Pro residues" evidence="25">
    <location>
        <begin position="1123"/>
        <end position="1140"/>
    </location>
</feature>
<comment type="similarity">
    <text evidence="5">Belongs to the peptidase M14 family.</text>
</comment>
<evidence type="ECO:0000256" key="19">
    <source>
        <dbReference type="ARBA" id="ARBA00023136"/>
    </source>
</evidence>
<feature type="compositionally biased region" description="Polar residues" evidence="25">
    <location>
        <begin position="1306"/>
        <end position="1315"/>
    </location>
</feature>
<feature type="compositionally biased region" description="Gly residues" evidence="25">
    <location>
        <begin position="1493"/>
        <end position="1503"/>
    </location>
</feature>
<dbReference type="FunFam" id="3.30.450.20:FF:000003">
    <property type="entry name" value="Aryl hydrocarbon receptor nuclear translocator 2"/>
    <property type="match status" value="1"/>
</dbReference>
<dbReference type="InterPro" id="IPR048611">
    <property type="entry name" value="KATNA1_MIT"/>
</dbReference>
<feature type="region of interest" description="Disordered" evidence="25">
    <location>
        <begin position="2672"/>
        <end position="2725"/>
    </location>
</feature>
<dbReference type="Gene3D" id="1.20.58.80">
    <property type="entry name" value="Phosphotransferase system, lactose/cellobiose-type IIA subunit"/>
    <property type="match status" value="1"/>
</dbReference>
<dbReference type="HAMAP" id="MF_03023">
    <property type="entry name" value="Katanin_p60_A1"/>
    <property type="match status" value="1"/>
</dbReference>
<feature type="region of interest" description="Disordered" evidence="25">
    <location>
        <begin position="2086"/>
        <end position="2124"/>
    </location>
</feature>
<dbReference type="InterPro" id="IPR015415">
    <property type="entry name" value="Spast_Vps4_C"/>
</dbReference>
<name>A0A8J6HSR3_TENMO</name>
<dbReference type="GO" id="GO:0016514">
    <property type="term" value="C:SWI/SNF complex"/>
    <property type="evidence" value="ECO:0007669"/>
    <property type="project" value="InterPro"/>
</dbReference>
<feature type="compositionally biased region" description="Polar residues" evidence="25">
    <location>
        <begin position="1271"/>
        <end position="1282"/>
    </location>
</feature>
<dbReference type="SUPFAM" id="SSF48371">
    <property type="entry name" value="ARM repeat"/>
    <property type="match status" value="1"/>
</dbReference>
<dbReference type="SMART" id="SM01014">
    <property type="entry name" value="ARID"/>
    <property type="match status" value="1"/>
</dbReference>
<feature type="compositionally biased region" description="Low complexity" evidence="25">
    <location>
        <begin position="1504"/>
        <end position="1513"/>
    </location>
</feature>
<dbReference type="PROSITE" id="PS00674">
    <property type="entry name" value="AAA"/>
    <property type="match status" value="1"/>
</dbReference>
<evidence type="ECO:0000256" key="7">
    <source>
        <dbReference type="ARBA" id="ARBA00022553"/>
    </source>
</evidence>
<keyword evidence="20" id="KW-0804">Transcription</keyword>
<dbReference type="FunFam" id="4.10.280.10:FF:000011">
    <property type="entry name" value="Aryl hydrocarbon receptor nuclear translocator 2"/>
    <property type="match status" value="1"/>
</dbReference>
<protein>
    <recommendedName>
        <fullName evidence="24">Katanin p60 ATPase-containing subunit A1</fullName>
        <shortName evidence="24">Katanin p60 subunit A1</shortName>
        <ecNumber evidence="24">5.6.1.1</ecNumber>
    </recommendedName>
    <alternativeName>
        <fullName evidence="24">p60 katanin</fullName>
    </alternativeName>
</protein>
<dbReference type="Pfam" id="PF12832">
    <property type="entry name" value="MFS_1_like"/>
    <property type="match status" value="1"/>
</dbReference>
<dbReference type="InterPro" id="IPR000014">
    <property type="entry name" value="PAS"/>
</dbReference>
<evidence type="ECO:0000256" key="18">
    <source>
        <dbReference type="ARBA" id="ARBA00023125"/>
    </source>
</evidence>
<dbReference type="InterPro" id="IPR041569">
    <property type="entry name" value="AAA_lid_3"/>
</dbReference>
<dbReference type="SMART" id="SM00086">
    <property type="entry name" value="PAC"/>
    <property type="match status" value="1"/>
</dbReference>
<feature type="compositionally biased region" description="Pro residues" evidence="25">
    <location>
        <begin position="1838"/>
        <end position="1848"/>
    </location>
</feature>
<feature type="compositionally biased region" description="Low complexity" evidence="25">
    <location>
        <begin position="842"/>
        <end position="856"/>
    </location>
</feature>
<evidence type="ECO:0000256" key="22">
    <source>
        <dbReference type="ARBA" id="ARBA00023235"/>
    </source>
</evidence>
<dbReference type="NCBIfam" id="TIGR00229">
    <property type="entry name" value="sensory_box"/>
    <property type="match status" value="1"/>
</dbReference>
<feature type="domain" description="PAS" evidence="27">
    <location>
        <begin position="3254"/>
        <end position="3305"/>
    </location>
</feature>
<feature type="compositionally biased region" description="Polar residues" evidence="25">
    <location>
        <begin position="1596"/>
        <end position="1606"/>
    </location>
</feature>
<keyword evidence="21 24" id="KW-0206">Cytoskeleton</keyword>
<feature type="compositionally biased region" description="Low complexity" evidence="25">
    <location>
        <begin position="593"/>
        <end position="610"/>
    </location>
</feature>
<dbReference type="GO" id="GO:0005874">
    <property type="term" value="C:microtubule"/>
    <property type="evidence" value="ECO:0007669"/>
    <property type="project" value="UniProtKB-KW"/>
</dbReference>
<comment type="subcellular location">
    <subcellularLocation>
        <location evidence="4 24">Cytoplasm</location>
        <location evidence="4 24">Cytoskeleton</location>
        <location evidence="4 24">Spindle</location>
    </subcellularLocation>
    <subcellularLocation>
        <location evidence="24">Cytoplasm</location>
    </subcellularLocation>
    <subcellularLocation>
        <location evidence="24">Cytoplasm</location>
        <location evidence="24">Cytoskeleton</location>
        <location evidence="24">Microtubule organizing center</location>
        <location evidence="24">Centrosome</location>
    </subcellularLocation>
    <subcellularLocation>
        <location evidence="24">Cytoplasm</location>
        <location evidence="24">Cytoskeleton</location>
        <location evidence="24">Spindle pole</location>
    </subcellularLocation>
    <subcellularLocation>
        <location evidence="3">Membrane</location>
        <topology evidence="3">Multi-pass membrane protein</topology>
    </subcellularLocation>
    <subcellularLocation>
        <location evidence="2">Nucleus</location>
    </subcellularLocation>
    <text evidence="24">Predominantly cytoplasmic. Also localized to the interphase centrosome and the mitotic spindle poles. Enhanced recruitment to the mitotic spindle poles requires microtubules and interaction with KATNB1.</text>
</comment>
<evidence type="ECO:0000256" key="26">
    <source>
        <dbReference type="SAM" id="Phobius"/>
    </source>
</evidence>
<evidence type="ECO:0000313" key="32">
    <source>
        <dbReference type="Proteomes" id="UP000719412"/>
    </source>
</evidence>
<feature type="region of interest" description="Disordered" evidence="25">
    <location>
        <begin position="89"/>
        <end position="194"/>
    </location>
</feature>
<feature type="compositionally biased region" description="Polar residues" evidence="25">
    <location>
        <begin position="1514"/>
        <end position="1527"/>
    </location>
</feature>
<dbReference type="GO" id="GO:0006338">
    <property type="term" value="P:chromatin remodeling"/>
    <property type="evidence" value="ECO:0007669"/>
    <property type="project" value="InterPro"/>
</dbReference>
<dbReference type="Gene3D" id="3.40.50.300">
    <property type="entry name" value="P-loop containing nucleotide triphosphate hydrolases"/>
    <property type="match status" value="1"/>
</dbReference>
<dbReference type="GO" id="GO:0051301">
    <property type="term" value="P:cell division"/>
    <property type="evidence" value="ECO:0007669"/>
    <property type="project" value="UniProtKB-KW"/>
</dbReference>
<keyword evidence="18" id="KW-0238">DNA-binding</keyword>
<dbReference type="GO" id="GO:0016887">
    <property type="term" value="F:ATP hydrolysis activity"/>
    <property type="evidence" value="ECO:0007669"/>
    <property type="project" value="InterPro"/>
</dbReference>
<comment type="similarity">
    <text evidence="24">Belongs to the AAA ATPase family. Katanin p60 subunit A1 subfamily.</text>
</comment>
<dbReference type="CDD" id="cd18947">
    <property type="entry name" value="bHLH-PAS_ARNT"/>
    <property type="match status" value="1"/>
</dbReference>
<dbReference type="EMBL" id="JABDTM020014971">
    <property type="protein sequence ID" value="KAH0819281.1"/>
    <property type="molecule type" value="Genomic_DNA"/>
</dbReference>
<feature type="compositionally biased region" description="Basic and acidic residues" evidence="25">
    <location>
        <begin position="2086"/>
        <end position="2101"/>
    </location>
</feature>
<feature type="compositionally biased region" description="Low complexity" evidence="25">
    <location>
        <begin position="1542"/>
        <end position="1554"/>
    </location>
</feature>
<feature type="compositionally biased region" description="Polar residues" evidence="25">
    <location>
        <begin position="3468"/>
        <end position="3486"/>
    </location>
</feature>
<dbReference type="InterPro" id="IPR011598">
    <property type="entry name" value="bHLH_dom"/>
</dbReference>
<comment type="activity regulation">
    <text evidence="24">ATPase activity is stimulated by microtubules, which promote homooligomerization. ATP-dependent microtubule severing is stimulated by interaction with KATNB1.</text>
</comment>
<keyword evidence="16 26" id="KW-1133">Transmembrane helix</keyword>
<feature type="compositionally biased region" description="Pro residues" evidence="25">
    <location>
        <begin position="2672"/>
        <end position="2682"/>
    </location>
</feature>
<feature type="transmembrane region" description="Helical" evidence="26">
    <location>
        <begin position="4184"/>
        <end position="4205"/>
    </location>
</feature>
<dbReference type="InterPro" id="IPR033388">
    <property type="entry name" value="BAF250_C"/>
</dbReference>
<keyword evidence="24" id="KW-0498">Mitosis</keyword>
<feature type="compositionally biased region" description="Low complexity" evidence="25">
    <location>
        <begin position="1755"/>
        <end position="1766"/>
    </location>
</feature>
<dbReference type="Proteomes" id="UP000719412">
    <property type="component" value="Unassembled WGS sequence"/>
</dbReference>
<evidence type="ECO:0000256" key="20">
    <source>
        <dbReference type="ARBA" id="ARBA00023163"/>
    </source>
</evidence>
<dbReference type="SMART" id="SM00091">
    <property type="entry name" value="PAS"/>
    <property type="match status" value="2"/>
</dbReference>
<feature type="transmembrane region" description="Helical" evidence="26">
    <location>
        <begin position="4052"/>
        <end position="4074"/>
    </location>
</feature>
<keyword evidence="24" id="KW-0131">Cell cycle</keyword>
<dbReference type="InterPro" id="IPR036259">
    <property type="entry name" value="MFS_trans_sf"/>
</dbReference>
<dbReference type="InterPro" id="IPR036431">
    <property type="entry name" value="ARID_dom_sf"/>
</dbReference>
<dbReference type="CDD" id="cd21748">
    <property type="entry name" value="Kp60-NTD"/>
    <property type="match status" value="1"/>
</dbReference>
<feature type="compositionally biased region" description="Pro residues" evidence="25">
    <location>
        <begin position="1159"/>
        <end position="1177"/>
    </location>
</feature>
<feature type="compositionally biased region" description="Low complexity" evidence="25">
    <location>
        <begin position="935"/>
        <end position="948"/>
    </location>
</feature>
<feature type="compositionally biased region" description="Polar residues" evidence="25">
    <location>
        <begin position="1079"/>
        <end position="1112"/>
    </location>
</feature>
<feature type="domain" description="ARID" evidence="30">
    <location>
        <begin position="1358"/>
        <end position="1449"/>
    </location>
</feature>
<evidence type="ECO:0000256" key="15">
    <source>
        <dbReference type="ARBA" id="ARBA00022853"/>
    </source>
</evidence>
<feature type="compositionally biased region" description="Low complexity" evidence="25">
    <location>
        <begin position="958"/>
        <end position="976"/>
    </location>
</feature>
<feature type="compositionally biased region" description="Pro residues" evidence="25">
    <location>
        <begin position="1185"/>
        <end position="1199"/>
    </location>
</feature>
<dbReference type="PROSITE" id="PS51011">
    <property type="entry name" value="ARID"/>
    <property type="match status" value="1"/>
</dbReference>
<dbReference type="FunFam" id="1.10.8.60:FF:000025">
    <property type="entry name" value="Katanin p60 ATPase-containing subunit A1"/>
    <property type="match status" value="1"/>
</dbReference>
<evidence type="ECO:0000256" key="10">
    <source>
        <dbReference type="ARBA" id="ARBA00022723"/>
    </source>
</evidence>
<dbReference type="Gene3D" id="1.20.1250.20">
    <property type="entry name" value="MFS general substrate transporter like domains"/>
    <property type="match status" value="3"/>
</dbReference>
<dbReference type="GO" id="GO:0005737">
    <property type="term" value="C:cytoplasm"/>
    <property type="evidence" value="ECO:0007669"/>
    <property type="project" value="UniProtKB-SubCell"/>
</dbReference>
<evidence type="ECO:0000256" key="9">
    <source>
        <dbReference type="ARBA" id="ARBA00022701"/>
    </source>
</evidence>
<comment type="subunit">
    <text evidence="24">Can homooligomerize into hexameric rings, which may be promoted by interaction with microtubules. Interacts with KATNB1, which may serve as a targeting subunit.</text>
</comment>
<evidence type="ECO:0000256" key="14">
    <source>
        <dbReference type="ARBA" id="ARBA00022840"/>
    </source>
</evidence>
<dbReference type="Pfam" id="PF00010">
    <property type="entry name" value="HLH"/>
    <property type="match status" value="1"/>
</dbReference>
<dbReference type="CDD" id="cd16865">
    <property type="entry name" value="ARID_ARID1A-like"/>
    <property type="match status" value="1"/>
</dbReference>
<accession>A0A8J6HSR3</accession>
<evidence type="ECO:0000256" key="25">
    <source>
        <dbReference type="SAM" id="MobiDB-lite"/>
    </source>
</evidence>
<keyword evidence="13" id="KW-0862">Zinc</keyword>
<dbReference type="InterPro" id="IPR003593">
    <property type="entry name" value="AAA+_ATPase"/>
</dbReference>
<dbReference type="Pfam" id="PF09336">
    <property type="entry name" value="Vps4_C"/>
    <property type="match status" value="1"/>
</dbReference>
<feature type="compositionally biased region" description="Polar residues" evidence="25">
    <location>
        <begin position="1234"/>
        <end position="1243"/>
    </location>
</feature>
<dbReference type="EC" id="5.6.1.1" evidence="24"/>
<evidence type="ECO:0000256" key="6">
    <source>
        <dbReference type="ARBA" id="ARBA00022490"/>
    </source>
</evidence>
<reference evidence="31" key="2">
    <citation type="submission" date="2021-08" db="EMBL/GenBank/DDBJ databases">
        <authorList>
            <person name="Eriksson T."/>
        </authorList>
    </citation>
    <scope>NUCLEOTIDE SEQUENCE</scope>
    <source>
        <strain evidence="31">Stoneville</strain>
        <tissue evidence="31">Whole head</tissue>
    </source>
</reference>
<proteinExistence type="inferred from homology"/>
<dbReference type="Pfam" id="PF12031">
    <property type="entry name" value="BAF250_C"/>
    <property type="match status" value="1"/>
</dbReference>
<dbReference type="GO" id="GO:0008568">
    <property type="term" value="F:microtubule severing ATPase activity"/>
    <property type="evidence" value="ECO:0007669"/>
    <property type="project" value="UniProtKB-EC"/>
</dbReference>
<evidence type="ECO:0000256" key="21">
    <source>
        <dbReference type="ARBA" id="ARBA00023212"/>
    </source>
</evidence>